<gene>
    <name evidence="4" type="ORF">LUZ63_006368</name>
</gene>
<accession>A0A9Q0HTH4</accession>
<keyword evidence="1" id="KW-0863">Zinc-finger</keyword>
<dbReference type="InterPro" id="IPR046934">
    <property type="entry name" value="PIR2-like"/>
</dbReference>
<feature type="compositionally biased region" description="Basic and acidic residues" evidence="2">
    <location>
        <begin position="54"/>
        <end position="68"/>
    </location>
</feature>
<sequence>MGGHHRDRSSRSGRKLRAGTRHSSSSAAATVSDHSSHPTPPSVPDLTYPNPDSDQSRPDPDPIYHDSDCGYCTEEQLEDLLLKNLDFAYNEALSRLTSLGYSADVALHGVLCGGHCCGPADVISNIVTNTVDYLNNPTAVTGSGSASSSATGGGGFAGFSDLRALEEYSLAGMVCLVKQHRPGISRGDAMWCLLMGDLHVGRACQIELPPPNCCTSAALGYQPAAEAAAAAAAVAAGGLRYDPATSGFRPFTRMKTVGPNGGAKSGSYGSEDFIDGLMKELEMLQLEDKLTDSDDQNDRVLDMFRQARELEEQVKERREWAHQKALQAAQRLSRDMAELRALRMEKERRERMKKAGTPAVSLDEGTVKRLVEMEEGLKKASLQVDKANAEVQRLEAENAEIRAEMEAAKLSAAESTRTQQEAAKREKRVRKKSQTRERQRQQLQDEINEARHMQSQLQKEIDDTCKSTKKAELLLKEEKKAKEEATGQLEELTKSTEATKATFRRRIDSLRQKIELDTQRYRDDIRRLQEEHARLLSQTTRPAVSSAITNYSPSSLEVGNKNGRVEQPERKAIGRRWQCVACVKDEVSVLLLPCKHQVLCVACNDSHVSMGKARCPCCNAAIEERIRVYGVST</sequence>
<keyword evidence="5" id="KW-1185">Reference proteome</keyword>
<dbReference type="AlphaFoldDB" id="A0A9Q0HTH4"/>
<feature type="compositionally biased region" description="Basic residues" evidence="2">
    <location>
        <begin position="1"/>
        <end position="20"/>
    </location>
</feature>
<comment type="caution">
    <text evidence="4">The sequence shown here is derived from an EMBL/GenBank/DDBJ whole genome shotgun (WGS) entry which is preliminary data.</text>
</comment>
<organism evidence="4 5">
    <name type="scientific">Rhynchospora breviuscula</name>
    <dbReference type="NCBI Taxonomy" id="2022672"/>
    <lineage>
        <taxon>Eukaryota</taxon>
        <taxon>Viridiplantae</taxon>
        <taxon>Streptophyta</taxon>
        <taxon>Embryophyta</taxon>
        <taxon>Tracheophyta</taxon>
        <taxon>Spermatophyta</taxon>
        <taxon>Magnoliopsida</taxon>
        <taxon>Liliopsida</taxon>
        <taxon>Poales</taxon>
        <taxon>Cyperaceae</taxon>
        <taxon>Cyperoideae</taxon>
        <taxon>Rhynchosporeae</taxon>
        <taxon>Rhynchospora</taxon>
    </lineage>
</organism>
<dbReference type="PROSITE" id="PS50089">
    <property type="entry name" value="ZF_RING_2"/>
    <property type="match status" value="1"/>
</dbReference>
<evidence type="ECO:0000256" key="2">
    <source>
        <dbReference type="SAM" id="MobiDB-lite"/>
    </source>
</evidence>
<dbReference type="InterPro" id="IPR001841">
    <property type="entry name" value="Znf_RING"/>
</dbReference>
<protein>
    <recommendedName>
        <fullName evidence="3">RING-type domain-containing protein</fullName>
    </recommendedName>
</protein>
<evidence type="ECO:0000313" key="4">
    <source>
        <dbReference type="EMBL" id="KAJ1697856.1"/>
    </source>
</evidence>
<dbReference type="GO" id="GO:0008270">
    <property type="term" value="F:zinc ion binding"/>
    <property type="evidence" value="ECO:0007669"/>
    <property type="project" value="UniProtKB-KW"/>
</dbReference>
<dbReference type="Pfam" id="PF20235">
    <property type="entry name" value="PIR2-like_helical"/>
    <property type="match status" value="1"/>
</dbReference>
<name>A0A9Q0HTH4_9POAL</name>
<dbReference type="InterPro" id="IPR013083">
    <property type="entry name" value="Znf_RING/FYVE/PHD"/>
</dbReference>
<dbReference type="CDD" id="cd23128">
    <property type="entry name" value="RING-HC_MIP1-like"/>
    <property type="match status" value="1"/>
</dbReference>
<dbReference type="PANTHER" id="PTHR46405">
    <property type="entry name" value="OS05G0141500 PROTEIN"/>
    <property type="match status" value="1"/>
</dbReference>
<evidence type="ECO:0000313" key="5">
    <source>
        <dbReference type="Proteomes" id="UP001151287"/>
    </source>
</evidence>
<evidence type="ECO:0000259" key="3">
    <source>
        <dbReference type="PROSITE" id="PS50089"/>
    </source>
</evidence>
<dbReference type="Gene3D" id="3.30.40.10">
    <property type="entry name" value="Zinc/RING finger domain, C3HC4 (zinc finger)"/>
    <property type="match status" value="1"/>
</dbReference>
<dbReference type="Pfam" id="PF13920">
    <property type="entry name" value="zf-C3HC4_3"/>
    <property type="match status" value="1"/>
</dbReference>
<feature type="domain" description="RING-type" evidence="3">
    <location>
        <begin position="579"/>
        <end position="619"/>
    </location>
</feature>
<evidence type="ECO:0000256" key="1">
    <source>
        <dbReference type="PROSITE-ProRule" id="PRU00175"/>
    </source>
</evidence>
<dbReference type="InterPro" id="IPR046527">
    <property type="entry name" value="PIR2-like_helical"/>
</dbReference>
<dbReference type="Proteomes" id="UP001151287">
    <property type="component" value="Unassembled WGS sequence"/>
</dbReference>
<dbReference type="EMBL" id="JAMQYH010000002">
    <property type="protein sequence ID" value="KAJ1697856.1"/>
    <property type="molecule type" value="Genomic_DNA"/>
</dbReference>
<dbReference type="PANTHER" id="PTHR46405:SF3">
    <property type="entry name" value="RING_U-BOX SUPERFAMILY PROTEIN"/>
    <property type="match status" value="1"/>
</dbReference>
<feature type="compositionally biased region" description="Polar residues" evidence="2">
    <location>
        <begin position="21"/>
        <end position="33"/>
    </location>
</feature>
<keyword evidence="1" id="KW-0479">Metal-binding</keyword>
<keyword evidence="1" id="KW-0862">Zinc</keyword>
<reference evidence="4" key="1">
    <citation type="journal article" date="2022" name="Cell">
        <title>Repeat-based holocentromeres influence genome architecture and karyotype evolution.</title>
        <authorList>
            <person name="Hofstatter P.G."/>
            <person name="Thangavel G."/>
            <person name="Lux T."/>
            <person name="Neumann P."/>
            <person name="Vondrak T."/>
            <person name="Novak P."/>
            <person name="Zhang M."/>
            <person name="Costa L."/>
            <person name="Castellani M."/>
            <person name="Scott A."/>
            <person name="Toegelov H."/>
            <person name="Fuchs J."/>
            <person name="Mata-Sucre Y."/>
            <person name="Dias Y."/>
            <person name="Vanzela A.L.L."/>
            <person name="Huettel B."/>
            <person name="Almeida C.C.S."/>
            <person name="Simkova H."/>
            <person name="Souza G."/>
            <person name="Pedrosa-Harand A."/>
            <person name="Macas J."/>
            <person name="Mayer K.F.X."/>
            <person name="Houben A."/>
            <person name="Marques A."/>
        </authorList>
    </citation>
    <scope>NUCLEOTIDE SEQUENCE</scope>
    <source>
        <strain evidence="4">RhyBre1mFocal</strain>
    </source>
</reference>
<feature type="region of interest" description="Disordered" evidence="2">
    <location>
        <begin position="409"/>
        <end position="447"/>
    </location>
</feature>
<proteinExistence type="predicted"/>
<dbReference type="OrthoDB" id="1711136at2759"/>
<dbReference type="SUPFAM" id="SSF57850">
    <property type="entry name" value="RING/U-box"/>
    <property type="match status" value="1"/>
</dbReference>
<feature type="region of interest" description="Disordered" evidence="2">
    <location>
        <begin position="1"/>
        <end position="68"/>
    </location>
</feature>